<dbReference type="SMART" id="SM00421">
    <property type="entry name" value="HTH_LUXR"/>
    <property type="match status" value="1"/>
</dbReference>
<dbReference type="SUPFAM" id="SSF48452">
    <property type="entry name" value="TPR-like"/>
    <property type="match status" value="2"/>
</dbReference>
<name>A0A852RE11_9ACTN</name>
<comment type="caution">
    <text evidence="5">The sequence shown here is derived from an EMBL/GenBank/DDBJ whole genome shotgun (WGS) entry which is preliminary data.</text>
</comment>
<dbReference type="EMBL" id="JACCBF010000001">
    <property type="protein sequence ID" value="NYD28679.1"/>
    <property type="molecule type" value="Genomic_DNA"/>
</dbReference>
<dbReference type="InterPro" id="IPR016032">
    <property type="entry name" value="Sig_transdc_resp-reg_C-effctor"/>
</dbReference>
<dbReference type="Gene3D" id="1.10.10.10">
    <property type="entry name" value="Winged helix-like DNA-binding domain superfamily/Winged helix DNA-binding domain"/>
    <property type="match status" value="1"/>
</dbReference>
<keyword evidence="6" id="KW-1185">Reference proteome</keyword>
<dbReference type="Gene3D" id="1.25.40.10">
    <property type="entry name" value="Tetratricopeptide repeat domain"/>
    <property type="match status" value="1"/>
</dbReference>
<dbReference type="RefSeq" id="WP_179724791.1">
    <property type="nucleotide sequence ID" value="NZ_BAABEF010000001.1"/>
</dbReference>
<dbReference type="InterPro" id="IPR036388">
    <property type="entry name" value="WH-like_DNA-bd_sf"/>
</dbReference>
<dbReference type="PROSITE" id="PS50043">
    <property type="entry name" value="HTH_LUXR_2"/>
    <property type="match status" value="1"/>
</dbReference>
<dbReference type="Proteomes" id="UP000582231">
    <property type="component" value="Unassembled WGS sequence"/>
</dbReference>
<dbReference type="CDD" id="cd06170">
    <property type="entry name" value="LuxR_C_like"/>
    <property type="match status" value="1"/>
</dbReference>
<reference evidence="5 6" key="1">
    <citation type="submission" date="2020-07" db="EMBL/GenBank/DDBJ databases">
        <title>Sequencing the genomes of 1000 actinobacteria strains.</title>
        <authorList>
            <person name="Klenk H.-P."/>
        </authorList>
    </citation>
    <scope>NUCLEOTIDE SEQUENCE [LARGE SCALE GENOMIC DNA]</scope>
    <source>
        <strain evidence="5 6">DSM 19082</strain>
    </source>
</reference>
<keyword evidence="1" id="KW-0805">Transcription regulation</keyword>
<keyword evidence="2 5" id="KW-0238">DNA-binding</keyword>
<feature type="domain" description="HTH luxR-type" evidence="4">
    <location>
        <begin position="477"/>
        <end position="542"/>
    </location>
</feature>
<proteinExistence type="predicted"/>
<organism evidence="5 6">
    <name type="scientific">Nocardioides kongjuensis</name>
    <dbReference type="NCBI Taxonomy" id="349522"/>
    <lineage>
        <taxon>Bacteria</taxon>
        <taxon>Bacillati</taxon>
        <taxon>Actinomycetota</taxon>
        <taxon>Actinomycetes</taxon>
        <taxon>Propionibacteriales</taxon>
        <taxon>Nocardioidaceae</taxon>
        <taxon>Nocardioides</taxon>
    </lineage>
</organism>
<evidence type="ECO:0000256" key="1">
    <source>
        <dbReference type="ARBA" id="ARBA00023015"/>
    </source>
</evidence>
<dbReference type="GO" id="GO:0003677">
    <property type="term" value="F:DNA binding"/>
    <property type="evidence" value="ECO:0007669"/>
    <property type="project" value="UniProtKB-KW"/>
</dbReference>
<evidence type="ECO:0000256" key="3">
    <source>
        <dbReference type="ARBA" id="ARBA00023163"/>
    </source>
</evidence>
<dbReference type="SUPFAM" id="SSF46894">
    <property type="entry name" value="C-terminal effector domain of the bipartite response regulators"/>
    <property type="match status" value="1"/>
</dbReference>
<dbReference type="PRINTS" id="PR00038">
    <property type="entry name" value="HTHLUXR"/>
</dbReference>
<keyword evidence="3" id="KW-0804">Transcription</keyword>
<evidence type="ECO:0000313" key="5">
    <source>
        <dbReference type="EMBL" id="NYD28679.1"/>
    </source>
</evidence>
<sequence length="544" mass="58076">MGVVDDLARAREAYERRDWVRAYDLLSGAEDTEGPAPTAHDFAQLATAAYLLGRHNDCVQALQRAYQGHLAAGRRLEAVRAGFWLAMVLLEAGEDAVSSGWAARSQRLLDEVPGDVVEQGYLLTHTMMRRIFSGELAPALDLALEVTSYGRRFNDPDLLANGLNAQGRMLLYAGQVPEGLALLDEAMIGLSTGEVSPLFAGQIYCSLIEACQEVSDLGRMTQWTRALTSWVDAQPGLIAFAGQCAVHRGQIMRMQGAYADALDELARAAERYLAAGTPAPAGIAYAECGEVRRIRGELDAADGAYEQASSYGFEPQPGLALLWLARGRTTAAVNAVQRLLDEPRDPVHRSQLLPGAVEVLLEAGRVEAAAAASDELTALADAFGCEGLRGRALHARAQCLLAADEPGAAATAARGAEGVWRGLTAPYEVARAQVLLGRALRQLGDEDSATSELARARRAFQDLGARPAEQVAAALLGPVRPGGLTEREVEVLRLVASGRSNPEIAAALVLSDKTVARHLSNIFTKLDVSSRTAAAAYAFENRLL</sequence>
<dbReference type="Pfam" id="PF00196">
    <property type="entry name" value="GerE"/>
    <property type="match status" value="1"/>
</dbReference>
<dbReference type="PANTHER" id="PTHR44688">
    <property type="entry name" value="DNA-BINDING TRANSCRIPTIONAL ACTIVATOR DEVR_DOSR"/>
    <property type="match status" value="1"/>
</dbReference>
<evidence type="ECO:0000313" key="6">
    <source>
        <dbReference type="Proteomes" id="UP000582231"/>
    </source>
</evidence>
<dbReference type="AlphaFoldDB" id="A0A852RE11"/>
<dbReference type="PANTHER" id="PTHR44688:SF16">
    <property type="entry name" value="DNA-BINDING TRANSCRIPTIONAL ACTIVATOR DEVR_DOSR"/>
    <property type="match status" value="1"/>
</dbReference>
<evidence type="ECO:0000259" key="4">
    <source>
        <dbReference type="PROSITE" id="PS50043"/>
    </source>
</evidence>
<gene>
    <name evidence="5" type="ORF">BJ958_000225</name>
</gene>
<dbReference type="InterPro" id="IPR011990">
    <property type="entry name" value="TPR-like_helical_dom_sf"/>
</dbReference>
<accession>A0A852RE11</accession>
<protein>
    <submittedName>
        <fullName evidence="5">DNA-binding CsgD family transcriptional regulator</fullName>
    </submittedName>
</protein>
<evidence type="ECO:0000256" key="2">
    <source>
        <dbReference type="ARBA" id="ARBA00023125"/>
    </source>
</evidence>
<dbReference type="InterPro" id="IPR000792">
    <property type="entry name" value="Tscrpt_reg_LuxR_C"/>
</dbReference>
<dbReference type="GO" id="GO:0006355">
    <property type="term" value="P:regulation of DNA-templated transcription"/>
    <property type="evidence" value="ECO:0007669"/>
    <property type="project" value="InterPro"/>
</dbReference>
<dbReference type="PROSITE" id="PS00622">
    <property type="entry name" value="HTH_LUXR_1"/>
    <property type="match status" value="1"/>
</dbReference>